<dbReference type="STRING" id="933852.A0A0C2WZA9"/>
<name>A0A0C2WZA9_SERVB</name>
<evidence type="ECO:0000259" key="2">
    <source>
        <dbReference type="Pfam" id="PF00775"/>
    </source>
</evidence>
<dbReference type="OrthoDB" id="121380at2759"/>
<organism evidence="3 4">
    <name type="scientific">Serendipita vermifera MAFF 305830</name>
    <dbReference type="NCBI Taxonomy" id="933852"/>
    <lineage>
        <taxon>Eukaryota</taxon>
        <taxon>Fungi</taxon>
        <taxon>Dikarya</taxon>
        <taxon>Basidiomycota</taxon>
        <taxon>Agaricomycotina</taxon>
        <taxon>Agaricomycetes</taxon>
        <taxon>Sebacinales</taxon>
        <taxon>Serendipitaceae</taxon>
        <taxon>Serendipita</taxon>
    </lineage>
</organism>
<feature type="domain" description="Intradiol ring-cleavage dioxygenases" evidence="2">
    <location>
        <begin position="79"/>
        <end position="212"/>
    </location>
</feature>
<dbReference type="AlphaFoldDB" id="A0A0C2WZA9"/>
<reference evidence="4" key="2">
    <citation type="submission" date="2015-01" db="EMBL/GenBank/DDBJ databases">
        <title>Evolutionary Origins and Diversification of the Mycorrhizal Mutualists.</title>
        <authorList>
            <consortium name="DOE Joint Genome Institute"/>
            <consortium name="Mycorrhizal Genomics Consortium"/>
            <person name="Kohler A."/>
            <person name="Kuo A."/>
            <person name="Nagy L.G."/>
            <person name="Floudas D."/>
            <person name="Copeland A."/>
            <person name="Barry K.W."/>
            <person name="Cichocki N."/>
            <person name="Veneault-Fourrey C."/>
            <person name="LaButti K."/>
            <person name="Lindquist E.A."/>
            <person name="Lipzen A."/>
            <person name="Lundell T."/>
            <person name="Morin E."/>
            <person name="Murat C."/>
            <person name="Riley R."/>
            <person name="Ohm R."/>
            <person name="Sun H."/>
            <person name="Tunlid A."/>
            <person name="Henrissat B."/>
            <person name="Grigoriev I.V."/>
            <person name="Hibbett D.S."/>
            <person name="Martin F."/>
        </authorList>
    </citation>
    <scope>NUCLEOTIDE SEQUENCE [LARGE SCALE GENOMIC DNA]</scope>
    <source>
        <strain evidence="4">MAFF 305830</strain>
    </source>
</reference>
<keyword evidence="4" id="KW-1185">Reference proteome</keyword>
<evidence type="ECO:0000256" key="1">
    <source>
        <dbReference type="SAM" id="MobiDB-lite"/>
    </source>
</evidence>
<feature type="compositionally biased region" description="Acidic residues" evidence="1">
    <location>
        <begin position="1"/>
        <end position="11"/>
    </location>
</feature>
<dbReference type="Proteomes" id="UP000054097">
    <property type="component" value="Unassembled WGS sequence"/>
</dbReference>
<dbReference type="InterPro" id="IPR015889">
    <property type="entry name" value="Intradiol_dOase_core"/>
</dbReference>
<gene>
    <name evidence="3" type="ORF">M408DRAFT_282639</name>
</gene>
<proteinExistence type="predicted"/>
<reference evidence="3 4" key="1">
    <citation type="submission" date="2014-04" db="EMBL/GenBank/DDBJ databases">
        <authorList>
            <consortium name="DOE Joint Genome Institute"/>
            <person name="Kuo A."/>
            <person name="Zuccaro A."/>
            <person name="Kohler A."/>
            <person name="Nagy L.G."/>
            <person name="Floudas D."/>
            <person name="Copeland A."/>
            <person name="Barry K.W."/>
            <person name="Cichocki N."/>
            <person name="Veneault-Fourrey C."/>
            <person name="LaButti K."/>
            <person name="Lindquist E.A."/>
            <person name="Lipzen A."/>
            <person name="Lundell T."/>
            <person name="Morin E."/>
            <person name="Murat C."/>
            <person name="Sun H."/>
            <person name="Tunlid A."/>
            <person name="Henrissat B."/>
            <person name="Grigoriev I.V."/>
            <person name="Hibbett D.S."/>
            <person name="Martin F."/>
            <person name="Nordberg H.P."/>
            <person name="Cantor M.N."/>
            <person name="Hua S.X."/>
        </authorList>
    </citation>
    <scope>NUCLEOTIDE SEQUENCE [LARGE SCALE GENOMIC DNA]</scope>
    <source>
        <strain evidence="3 4">MAFF 305830</strain>
    </source>
</reference>
<dbReference type="PANTHER" id="PTHR34315">
    <property type="match status" value="1"/>
</dbReference>
<protein>
    <recommendedName>
        <fullName evidence="2">Intradiol ring-cleavage dioxygenases domain-containing protein</fullName>
    </recommendedName>
</protein>
<accession>A0A0C2WZA9</accession>
<evidence type="ECO:0000313" key="4">
    <source>
        <dbReference type="Proteomes" id="UP000054097"/>
    </source>
</evidence>
<feature type="compositionally biased region" description="Low complexity" evidence="1">
    <location>
        <begin position="17"/>
        <end position="35"/>
    </location>
</feature>
<dbReference type="SUPFAM" id="SSF49482">
    <property type="entry name" value="Aromatic compound dioxygenase"/>
    <property type="match status" value="1"/>
</dbReference>
<dbReference type="GO" id="GO:0008199">
    <property type="term" value="F:ferric iron binding"/>
    <property type="evidence" value="ECO:0007669"/>
    <property type="project" value="InterPro"/>
</dbReference>
<sequence length="294" mass="32670">MDDMEITEDGDSALTNSTSSSSIVPTEENTTPTPTFVSPHYSTIQNVRLTRMPVVCLTRLTVYMCRSSRSNRSPYYLRDDYVRQDLREDQNGTTLYLDVGVLDITTCQPVTDAFVEIWACNAQGDYSAFINAPRGPWPTSPKTTGDNFLRGGYTVDDNGVVELITIYPGFYTGRTIHVHTMVHQNISYHTNGTIMSASGGLRHIGQLYFDEAVNTEVLAQAAYKGSKHEHNIDNTQDYYMDQANSNGYSAFIDVEKLGNSLDDGLLGYITIGIDTSASYGVFTDNHWDPNFGPK</sequence>
<dbReference type="GO" id="GO:0016702">
    <property type="term" value="F:oxidoreductase activity, acting on single donors with incorporation of molecular oxygen, incorporation of two atoms of oxygen"/>
    <property type="evidence" value="ECO:0007669"/>
    <property type="project" value="InterPro"/>
</dbReference>
<dbReference type="HOGENOM" id="CLU_027719_1_0_1"/>
<dbReference type="Gene3D" id="2.60.130.10">
    <property type="entry name" value="Aromatic compound dioxygenase"/>
    <property type="match status" value="1"/>
</dbReference>
<dbReference type="Pfam" id="PF00775">
    <property type="entry name" value="Dioxygenase_C"/>
    <property type="match status" value="1"/>
</dbReference>
<dbReference type="InterPro" id="IPR000627">
    <property type="entry name" value="Intradiol_dOase_C"/>
</dbReference>
<feature type="region of interest" description="Disordered" evidence="1">
    <location>
        <begin position="1"/>
        <end position="36"/>
    </location>
</feature>
<evidence type="ECO:0000313" key="3">
    <source>
        <dbReference type="EMBL" id="KIM22597.1"/>
    </source>
</evidence>
<dbReference type="PANTHER" id="PTHR34315:SF1">
    <property type="entry name" value="INTRADIOL RING-CLEAVAGE DIOXYGENASES DOMAIN-CONTAINING PROTEIN-RELATED"/>
    <property type="match status" value="1"/>
</dbReference>
<dbReference type="EMBL" id="KN824352">
    <property type="protein sequence ID" value="KIM22597.1"/>
    <property type="molecule type" value="Genomic_DNA"/>
</dbReference>